<name>A0A1H3E7H7_9RHOB</name>
<dbReference type="STRING" id="356660.SAMN05444336_109102"/>
<dbReference type="RefSeq" id="WP_176954819.1">
    <property type="nucleotide sequence ID" value="NZ_FNMZ01000009.1"/>
</dbReference>
<gene>
    <name evidence="2" type="ORF">SAMN05444336_109102</name>
</gene>
<protein>
    <recommendedName>
        <fullName evidence="4">Mitochondrial fission protein ELM1</fullName>
    </recommendedName>
</protein>
<dbReference type="InterPro" id="IPR009367">
    <property type="entry name" value="Elm1-like"/>
</dbReference>
<dbReference type="PANTHER" id="PTHR33986">
    <property type="entry name" value="OS02G0535700 PROTEIN"/>
    <property type="match status" value="1"/>
</dbReference>
<evidence type="ECO:0008006" key="4">
    <source>
        <dbReference type="Google" id="ProtNLM"/>
    </source>
</evidence>
<sequence>MPNNREGRHVRPCGNSPDGRAEGAETPVWVVTDGRPGNENPARALARALEPHGFAPAELRRAVPRAWAGRLPARLWRMIPARVGGWPFSGFAAPEGLAKPWPGLVISAGRRSAPAAAAMRALSAMGAGGRVRAVQILDPRMGAGAFDALVLPEHDGRTGPGVVTTLGSLSAVTPEIARAAAAPWAARLEGLARPRLAALIGGPSGSNRWGEAEGRAVLAALAAAEADGWGLMVTPSRRTPAGLVAAMRDAAPGAFVWDGTGENPYPGILGLADAALATADSVNMASEAASAGLPVNVLPVAGLAAKLARFHAGLASRGAARDWAGAPQVWEVAPLDEAGRVAAILAPRLRAD</sequence>
<keyword evidence="3" id="KW-1185">Reference proteome</keyword>
<proteinExistence type="predicted"/>
<dbReference type="EMBL" id="FNMZ01000009">
    <property type="protein sequence ID" value="SDX74656.1"/>
    <property type="molecule type" value="Genomic_DNA"/>
</dbReference>
<organism evidence="2 3">
    <name type="scientific">Albimonas donghaensis</name>
    <dbReference type="NCBI Taxonomy" id="356660"/>
    <lineage>
        <taxon>Bacteria</taxon>
        <taxon>Pseudomonadati</taxon>
        <taxon>Pseudomonadota</taxon>
        <taxon>Alphaproteobacteria</taxon>
        <taxon>Rhodobacterales</taxon>
        <taxon>Paracoccaceae</taxon>
        <taxon>Albimonas</taxon>
    </lineage>
</organism>
<evidence type="ECO:0000313" key="2">
    <source>
        <dbReference type="EMBL" id="SDX74656.1"/>
    </source>
</evidence>
<accession>A0A1H3E7H7</accession>
<reference evidence="2 3" key="1">
    <citation type="submission" date="2016-10" db="EMBL/GenBank/DDBJ databases">
        <authorList>
            <person name="de Groot N.N."/>
        </authorList>
    </citation>
    <scope>NUCLEOTIDE SEQUENCE [LARGE SCALE GENOMIC DNA]</scope>
    <source>
        <strain evidence="2 3">DSM 17890</strain>
    </source>
</reference>
<dbReference type="Pfam" id="PF06258">
    <property type="entry name" value="Mito_fiss_Elm1"/>
    <property type="match status" value="1"/>
</dbReference>
<dbReference type="Proteomes" id="UP000199118">
    <property type="component" value="Unassembled WGS sequence"/>
</dbReference>
<dbReference type="PANTHER" id="PTHR33986:SF15">
    <property type="entry name" value="MITOCHONDRIAL FISSION PROTEIN ELM1"/>
    <property type="match status" value="1"/>
</dbReference>
<evidence type="ECO:0000313" key="3">
    <source>
        <dbReference type="Proteomes" id="UP000199118"/>
    </source>
</evidence>
<evidence type="ECO:0000256" key="1">
    <source>
        <dbReference type="SAM" id="MobiDB-lite"/>
    </source>
</evidence>
<dbReference type="AlphaFoldDB" id="A0A1H3E7H7"/>
<feature type="region of interest" description="Disordered" evidence="1">
    <location>
        <begin position="1"/>
        <end position="24"/>
    </location>
</feature>